<dbReference type="RefSeq" id="WP_075742720.1">
    <property type="nucleotide sequence ID" value="NZ_CP016076.1"/>
</dbReference>
<dbReference type="KEGG" id="acad:UA74_26780"/>
<dbReference type="AlphaFoldDB" id="A0AAC9PUW5"/>
<gene>
    <name evidence="2" type="ORF">UA74_26780</name>
</gene>
<proteinExistence type="predicted"/>
<feature type="region of interest" description="Disordered" evidence="1">
    <location>
        <begin position="221"/>
        <end position="255"/>
    </location>
</feature>
<name>A0AAC9PUW5_9PSEU</name>
<dbReference type="Proteomes" id="UP000185511">
    <property type="component" value="Chromosome"/>
</dbReference>
<feature type="region of interest" description="Disordered" evidence="1">
    <location>
        <begin position="161"/>
        <end position="180"/>
    </location>
</feature>
<reference evidence="3" key="1">
    <citation type="submission" date="2016-06" db="EMBL/GenBank/DDBJ databases">
        <title>Complete genome sequence of Actinoalloteichus fjordicus DSM 46855 (=ADI127-17), type strain of the new species Actinoalloteichus fjordicus.</title>
        <authorList>
            <person name="Ruckert C."/>
            <person name="Nouioui I."/>
            <person name="Willmese J."/>
            <person name="van Wezel G."/>
            <person name="Klenk H.-P."/>
            <person name="Kalinowski J."/>
            <person name="Zotchev S.B."/>
        </authorList>
    </citation>
    <scope>NUCLEOTIDE SEQUENCE [LARGE SCALE GENOMIC DNA]</scope>
    <source>
        <strain evidence="3">ADI127-7</strain>
    </source>
</reference>
<feature type="region of interest" description="Disordered" evidence="1">
    <location>
        <begin position="1"/>
        <end position="65"/>
    </location>
</feature>
<evidence type="ECO:0000256" key="1">
    <source>
        <dbReference type="SAM" id="MobiDB-lite"/>
    </source>
</evidence>
<keyword evidence="3" id="KW-1185">Reference proteome</keyword>
<evidence type="ECO:0000313" key="3">
    <source>
        <dbReference type="Proteomes" id="UP000185511"/>
    </source>
</evidence>
<feature type="compositionally biased region" description="Basic and acidic residues" evidence="1">
    <location>
        <begin position="223"/>
        <end position="235"/>
    </location>
</feature>
<organism evidence="2 3">
    <name type="scientific">Actinoalloteichus fjordicus</name>
    <dbReference type="NCBI Taxonomy" id="1612552"/>
    <lineage>
        <taxon>Bacteria</taxon>
        <taxon>Bacillati</taxon>
        <taxon>Actinomycetota</taxon>
        <taxon>Actinomycetes</taxon>
        <taxon>Pseudonocardiales</taxon>
        <taxon>Pseudonocardiaceae</taxon>
        <taxon>Actinoalloteichus</taxon>
    </lineage>
</organism>
<accession>A0AAC9PUW5</accession>
<protein>
    <submittedName>
        <fullName evidence="2">Uncharacterized protein</fullName>
    </submittedName>
</protein>
<feature type="compositionally biased region" description="Basic and acidic residues" evidence="1">
    <location>
        <begin position="167"/>
        <end position="180"/>
    </location>
</feature>
<evidence type="ECO:0000313" key="2">
    <source>
        <dbReference type="EMBL" id="APU17361.1"/>
    </source>
</evidence>
<dbReference type="EMBL" id="CP016076">
    <property type="protein sequence ID" value="APU17361.1"/>
    <property type="molecule type" value="Genomic_DNA"/>
</dbReference>
<sequence length="445" mass="46688">MDDTDGTGDPAGRTVARTAGDATDGRRLPAASGVSGTPDTAGPAANGLGAPVGAMTRRQNDPGRGLAARTAARSMYARWRSASLAAGWPFPADWPRLPARAVCLALASLRDPTPHLAALGAVRADDGVDLAATLGDLAALYSILAPASRDEPSGVWLRAEAAAGKDPGARQEADGSTREDVGAAALAPRLVDANREPASSCLPSSNVVTWSSRLLCPNVARPATREPARDVEAGRGKQTAPETTVRAESSGPVDEDDATAARLQRTDGAASFVVPAAAMRAVALGWAEAAVGRLVEQQASDGLTGLATEGYLRRRLHELYQEATATGRPPGEDFALVVTTVNLRRAPRWPRSLAMVMVGDALTRTFDGGETRALLGPSAAVVLARADRRLPLHVVTARWLVERGLRVAVADRECGPVLVWREPLPTRWEEVPELLRRLSAPPPQS</sequence>